<dbReference type="SMART" id="SM00454">
    <property type="entry name" value="SAM"/>
    <property type="match status" value="1"/>
</dbReference>
<name>A0A8J1TZG8_OWEFU</name>
<dbReference type="SUPFAM" id="SSF47769">
    <property type="entry name" value="SAM/Pointed domain"/>
    <property type="match status" value="1"/>
</dbReference>
<gene>
    <name evidence="2" type="ORF">OFUS_LOCUS20378</name>
</gene>
<feature type="compositionally biased region" description="Polar residues" evidence="1">
    <location>
        <begin position="453"/>
        <end position="470"/>
    </location>
</feature>
<dbReference type="SUPFAM" id="SSF48403">
    <property type="entry name" value="Ankyrin repeat"/>
    <property type="match status" value="1"/>
</dbReference>
<dbReference type="Pfam" id="PF12796">
    <property type="entry name" value="Ank_2"/>
    <property type="match status" value="1"/>
</dbReference>
<feature type="compositionally biased region" description="Basic residues" evidence="1">
    <location>
        <begin position="271"/>
        <end position="284"/>
    </location>
</feature>
<organism evidence="2 3">
    <name type="scientific">Owenia fusiformis</name>
    <name type="common">Polychaete worm</name>
    <dbReference type="NCBI Taxonomy" id="6347"/>
    <lineage>
        <taxon>Eukaryota</taxon>
        <taxon>Metazoa</taxon>
        <taxon>Spiralia</taxon>
        <taxon>Lophotrochozoa</taxon>
        <taxon>Annelida</taxon>
        <taxon>Polychaeta</taxon>
        <taxon>Sedentaria</taxon>
        <taxon>Canalipalpata</taxon>
        <taxon>Sabellida</taxon>
        <taxon>Oweniida</taxon>
        <taxon>Oweniidae</taxon>
        <taxon>Owenia</taxon>
    </lineage>
</organism>
<keyword evidence="3" id="KW-1185">Reference proteome</keyword>
<proteinExistence type="predicted"/>
<dbReference type="InterPro" id="IPR036770">
    <property type="entry name" value="Ankyrin_rpt-contain_sf"/>
</dbReference>
<dbReference type="OrthoDB" id="539213at2759"/>
<reference evidence="2" key="1">
    <citation type="submission" date="2022-03" db="EMBL/GenBank/DDBJ databases">
        <authorList>
            <person name="Martin C."/>
        </authorList>
    </citation>
    <scope>NUCLEOTIDE SEQUENCE</scope>
</reference>
<feature type="compositionally biased region" description="Low complexity" evidence="1">
    <location>
        <begin position="389"/>
        <end position="403"/>
    </location>
</feature>
<dbReference type="GO" id="GO:0005929">
    <property type="term" value="C:cilium"/>
    <property type="evidence" value="ECO:0007669"/>
    <property type="project" value="TreeGrafter"/>
</dbReference>
<comment type="caution">
    <text evidence="2">The sequence shown here is derived from an EMBL/GenBank/DDBJ whole genome shotgun (WGS) entry which is preliminary data.</text>
</comment>
<dbReference type="AlphaFoldDB" id="A0A8J1TZG8"/>
<dbReference type="Pfam" id="PF00536">
    <property type="entry name" value="SAM_1"/>
    <property type="match status" value="1"/>
</dbReference>
<dbReference type="SMART" id="SM00248">
    <property type="entry name" value="ANK"/>
    <property type="match status" value="6"/>
</dbReference>
<accession>A0A8J1TZG8</accession>
<feature type="compositionally biased region" description="Polar residues" evidence="1">
    <location>
        <begin position="427"/>
        <end position="439"/>
    </location>
</feature>
<dbReference type="Pfam" id="PF00023">
    <property type="entry name" value="Ank"/>
    <property type="match status" value="1"/>
</dbReference>
<dbReference type="Gene3D" id="1.10.150.50">
    <property type="entry name" value="Transcription Factor, Ets-1"/>
    <property type="match status" value="1"/>
</dbReference>
<feature type="region of interest" description="Disordered" evidence="1">
    <location>
        <begin position="695"/>
        <end position="716"/>
    </location>
</feature>
<dbReference type="Gene3D" id="1.25.40.20">
    <property type="entry name" value="Ankyrin repeat-containing domain"/>
    <property type="match status" value="1"/>
</dbReference>
<dbReference type="PROSITE" id="PS50088">
    <property type="entry name" value="ANK_REPEAT"/>
    <property type="match status" value="3"/>
</dbReference>
<sequence length="773" mass="85132">MIASTYFEGMTTAELEYNYEASDEASEGELLDRSLSCWKGFTSVTLGIEEEFTPIPLCLCTAASIGSFDVVRSLIQKGNVDINAKNRGGWNPLMYASYIGHDTIVHLLLDAGVSVNVSNTKGQTPLMLAASCGNESVAYFLLQAGADIEAVDRKGWTAMFHATYSGHQNIVRFLLDNNCNMETKEPQQNLTPFMQAAMEGHEIIVQDFLQHGVNMEAKAFTGDTARSLALMNGHTKIVSLIDNYALPTSLRAEAGLHFGADLSSSDEAVRPNRHRGSRGGRYKSKGPSIQDGPEAFEKLMDWSKKHDLHIPSAVYATGPAVPQGYVSYQSGPGVYPRTPIGADWLTSRDVTSPINPEDHKLDSSGGKESYNDEEEDNAFSQTGALTIKSSSSSSGGLAAALGLTDSENPEPDGTPCSKHKSGPPCSLQETPCSVAQNTKHIPDAIQPKPSAKATKQLTDTKPTTNHINDNSNKHKSRHKSSKSHEEKSKTNKNSSELKPKNGTTKDDSNKNNGKQSSKTTKYRECILKEQESLLRDRPRDLAGLLEELGLSKYLVTFEEQDVDLQVFLTLTDTDLKEVGIKLFGPRKKMNNAIARWHSNARPCRNDLEQAYADKLESEMQEMAIQLTKTCEDIEGIKKQLLQESELRAVAETCLMDDRAAWQQVNRLAAATRELCCDMQDTLVNIRQLHTELSSLTESQDNKKQVTSDTKHSAIDGATTDDKKTVAHIRHKMTECFDEMYRAITIATINSDKLLGKQIDIETYATDTPAYSRS</sequence>
<feature type="region of interest" description="Disordered" evidence="1">
    <location>
        <begin position="346"/>
        <end position="522"/>
    </location>
</feature>
<evidence type="ECO:0000256" key="1">
    <source>
        <dbReference type="SAM" id="MobiDB-lite"/>
    </source>
</evidence>
<feature type="compositionally biased region" description="Polar residues" evidence="1">
    <location>
        <begin position="378"/>
        <end position="388"/>
    </location>
</feature>
<feature type="region of interest" description="Disordered" evidence="1">
    <location>
        <begin position="265"/>
        <end position="290"/>
    </location>
</feature>
<dbReference type="InterPro" id="IPR002110">
    <property type="entry name" value="Ankyrin_rpt"/>
</dbReference>
<dbReference type="PROSITE" id="PS50297">
    <property type="entry name" value="ANK_REP_REGION"/>
    <property type="match status" value="2"/>
</dbReference>
<evidence type="ECO:0000313" key="2">
    <source>
        <dbReference type="EMBL" id="CAH1795911.1"/>
    </source>
</evidence>
<feature type="compositionally biased region" description="Basic and acidic residues" evidence="1">
    <location>
        <begin position="699"/>
        <end position="716"/>
    </location>
</feature>
<dbReference type="InterPro" id="IPR013761">
    <property type="entry name" value="SAM/pointed_sf"/>
</dbReference>
<dbReference type="PANTHER" id="PTHR24184:SF6">
    <property type="entry name" value="ANKYRIN REPEAT AND SAM DOMAIN-CONTAINING PROTEIN 3"/>
    <property type="match status" value="1"/>
</dbReference>
<dbReference type="PANTHER" id="PTHR24184">
    <property type="entry name" value="SI:CH211-189E2.2"/>
    <property type="match status" value="1"/>
</dbReference>
<dbReference type="PROSITE" id="PS50105">
    <property type="entry name" value="SAM_DOMAIN"/>
    <property type="match status" value="1"/>
</dbReference>
<feature type="compositionally biased region" description="Polar residues" evidence="1">
    <location>
        <begin position="510"/>
        <end position="519"/>
    </location>
</feature>
<feature type="compositionally biased region" description="Basic and acidic residues" evidence="1">
    <location>
        <begin position="482"/>
        <end position="509"/>
    </location>
</feature>
<protein>
    <submittedName>
        <fullName evidence="2">Uncharacterized protein</fullName>
    </submittedName>
</protein>
<dbReference type="InterPro" id="IPR001660">
    <property type="entry name" value="SAM"/>
</dbReference>
<dbReference type="Proteomes" id="UP000749559">
    <property type="component" value="Unassembled WGS sequence"/>
</dbReference>
<evidence type="ECO:0000313" key="3">
    <source>
        <dbReference type="Proteomes" id="UP000749559"/>
    </source>
</evidence>
<dbReference type="EMBL" id="CAIIXF020000010">
    <property type="protein sequence ID" value="CAH1795911.1"/>
    <property type="molecule type" value="Genomic_DNA"/>
</dbReference>